<proteinExistence type="predicted"/>
<dbReference type="EMBL" id="BAABFL010000410">
    <property type="protein sequence ID" value="GAA4650632.1"/>
    <property type="molecule type" value="Genomic_DNA"/>
</dbReference>
<sequence>MTNQRISTLLAYLGLLPFFLGALMDYVGSSLPGLPSFIVFATYSAIILSFLGGALWGQVLPQAEHRVALLIVSNVVALLSWAGLLLIFLLGKVALVLLLLGYLLVVLFEVIHKETLSGVIEWKYLTLRSRVTAIVVALHAIVLLNQH</sequence>
<evidence type="ECO:0000313" key="3">
    <source>
        <dbReference type="Proteomes" id="UP001500604"/>
    </source>
</evidence>
<accession>A0ABP8V4A7</accession>
<keyword evidence="3" id="KW-1185">Reference proteome</keyword>
<organism evidence="2 3">
    <name type="scientific">Kistimonas scapharcae</name>
    <dbReference type="NCBI Taxonomy" id="1036133"/>
    <lineage>
        <taxon>Bacteria</taxon>
        <taxon>Pseudomonadati</taxon>
        <taxon>Pseudomonadota</taxon>
        <taxon>Gammaproteobacteria</taxon>
        <taxon>Oceanospirillales</taxon>
        <taxon>Endozoicomonadaceae</taxon>
        <taxon>Kistimonas</taxon>
    </lineage>
</organism>
<dbReference type="InterPro" id="IPR021836">
    <property type="entry name" value="DUF3429"/>
</dbReference>
<reference evidence="3" key="1">
    <citation type="journal article" date="2019" name="Int. J. Syst. Evol. Microbiol.">
        <title>The Global Catalogue of Microorganisms (GCM) 10K type strain sequencing project: providing services to taxonomists for standard genome sequencing and annotation.</title>
        <authorList>
            <consortium name="The Broad Institute Genomics Platform"/>
            <consortium name="The Broad Institute Genome Sequencing Center for Infectious Disease"/>
            <person name="Wu L."/>
            <person name="Ma J."/>
        </authorList>
    </citation>
    <scope>NUCLEOTIDE SEQUENCE [LARGE SCALE GENOMIC DNA]</scope>
    <source>
        <strain evidence="3">JCM 17805</strain>
    </source>
</reference>
<keyword evidence="1" id="KW-1133">Transmembrane helix</keyword>
<protein>
    <submittedName>
        <fullName evidence="2">DUF3429 domain-containing protein</fullName>
    </submittedName>
</protein>
<gene>
    <name evidence="2" type="ORF">GCM10023116_29150</name>
</gene>
<comment type="caution">
    <text evidence="2">The sequence shown here is derived from an EMBL/GenBank/DDBJ whole genome shotgun (WGS) entry which is preliminary data.</text>
</comment>
<feature type="transmembrane region" description="Helical" evidence="1">
    <location>
        <begin position="67"/>
        <end position="88"/>
    </location>
</feature>
<dbReference type="Pfam" id="PF11911">
    <property type="entry name" value="DUF3429"/>
    <property type="match status" value="1"/>
</dbReference>
<keyword evidence="1" id="KW-0472">Membrane</keyword>
<evidence type="ECO:0000313" key="2">
    <source>
        <dbReference type="EMBL" id="GAA4650632.1"/>
    </source>
</evidence>
<dbReference type="RefSeq" id="WP_345196844.1">
    <property type="nucleotide sequence ID" value="NZ_BAABFL010000410.1"/>
</dbReference>
<feature type="transmembrane region" description="Helical" evidence="1">
    <location>
        <begin position="34"/>
        <end position="55"/>
    </location>
</feature>
<feature type="transmembrane region" description="Helical" evidence="1">
    <location>
        <begin position="94"/>
        <end position="112"/>
    </location>
</feature>
<evidence type="ECO:0000256" key="1">
    <source>
        <dbReference type="SAM" id="Phobius"/>
    </source>
</evidence>
<name>A0ABP8V4A7_9GAMM</name>
<dbReference type="Proteomes" id="UP001500604">
    <property type="component" value="Unassembled WGS sequence"/>
</dbReference>
<feature type="transmembrane region" description="Helical" evidence="1">
    <location>
        <begin position="124"/>
        <end position="144"/>
    </location>
</feature>
<keyword evidence="1" id="KW-0812">Transmembrane</keyword>